<evidence type="ECO:0000256" key="3">
    <source>
        <dbReference type="ARBA" id="ARBA00023196"/>
    </source>
</evidence>
<keyword evidence="5 6" id="KW-0406">Ion transport</keyword>
<evidence type="ECO:0000259" key="9">
    <source>
        <dbReference type="Pfam" id="PF02823"/>
    </source>
</evidence>
<evidence type="ECO:0000313" key="11">
    <source>
        <dbReference type="Proteomes" id="UP000776252"/>
    </source>
</evidence>
<dbReference type="CDD" id="cd12152">
    <property type="entry name" value="F1-ATPase_delta"/>
    <property type="match status" value="1"/>
</dbReference>
<keyword evidence="3 5" id="KW-0139">CF(1)</keyword>
<evidence type="ECO:0000256" key="1">
    <source>
        <dbReference type="ARBA" id="ARBA00004184"/>
    </source>
</evidence>
<proteinExistence type="inferred from homology"/>
<name>A0ABS6BSI5_9CLOT</name>
<dbReference type="HAMAP" id="MF_00530">
    <property type="entry name" value="ATP_synth_epsil_bac"/>
    <property type="match status" value="1"/>
</dbReference>
<keyword evidence="5 6" id="KW-0813">Transport</keyword>
<dbReference type="Pfam" id="PF00401">
    <property type="entry name" value="ATP-synt_DE"/>
    <property type="match status" value="1"/>
</dbReference>
<keyword evidence="4 5" id="KW-0066">ATP synthesis</keyword>
<keyword evidence="5" id="KW-0472">Membrane</keyword>
<evidence type="ECO:0000256" key="5">
    <source>
        <dbReference type="HAMAP-Rule" id="MF_00530"/>
    </source>
</evidence>
<evidence type="ECO:0000256" key="6">
    <source>
        <dbReference type="RuleBase" id="RU003656"/>
    </source>
</evidence>
<protein>
    <recommendedName>
        <fullName evidence="5">ATP synthase epsilon chain</fullName>
    </recommendedName>
    <alternativeName>
        <fullName evidence="5">ATP synthase F1 sector epsilon subunit</fullName>
    </alternativeName>
    <alternativeName>
        <fullName evidence="5">F-ATPase epsilon subunit</fullName>
    </alternativeName>
</protein>
<comment type="function">
    <text evidence="5">Produces ATP from ADP in the presence of a proton gradient across the membrane.</text>
</comment>
<comment type="subcellular location">
    <subcellularLocation>
        <location evidence="5">Cell membrane</location>
        <topology evidence="5">Peripheral membrane protein</topology>
    </subcellularLocation>
    <subcellularLocation>
        <location evidence="1">Endomembrane system</location>
        <topology evidence="1">Peripheral membrane protein</topology>
    </subcellularLocation>
</comment>
<dbReference type="InterPro" id="IPR001469">
    <property type="entry name" value="ATP_synth_F1_dsu/esu"/>
</dbReference>
<keyword evidence="11" id="KW-1185">Reference proteome</keyword>
<dbReference type="InterPro" id="IPR020547">
    <property type="entry name" value="ATP_synth_F1_esu_C"/>
</dbReference>
<dbReference type="Proteomes" id="UP000776252">
    <property type="component" value="Unassembled WGS sequence"/>
</dbReference>
<organism evidence="10 11">
    <name type="scientific">Clostridium frigoris</name>
    <dbReference type="NCBI Taxonomy" id="205327"/>
    <lineage>
        <taxon>Bacteria</taxon>
        <taxon>Bacillati</taxon>
        <taxon>Bacillota</taxon>
        <taxon>Clostridia</taxon>
        <taxon>Eubacteriales</taxon>
        <taxon>Clostridiaceae</taxon>
        <taxon>Clostridium</taxon>
    </lineage>
</organism>
<dbReference type="PANTHER" id="PTHR13822:SF10">
    <property type="entry name" value="ATP SYNTHASE EPSILON CHAIN, CHLOROPLASTIC"/>
    <property type="match status" value="1"/>
</dbReference>
<comment type="caution">
    <text evidence="10">The sequence shown here is derived from an EMBL/GenBank/DDBJ whole genome shotgun (WGS) entry which is preliminary data.</text>
</comment>
<reference evidence="10 11" key="1">
    <citation type="submission" date="2021-06" db="EMBL/GenBank/DDBJ databases">
        <title>Clostridia strains as spoilage organisms.</title>
        <authorList>
            <person name="Wambui J."/>
            <person name="Stephan R."/>
            <person name="Stevens M.J.A."/>
        </authorList>
    </citation>
    <scope>NUCLEOTIDE SEQUENCE [LARGE SCALE GENOMIC DNA]</scope>
    <source>
        <strain evidence="10 11">DSM 14204</strain>
    </source>
</reference>
<dbReference type="NCBIfam" id="TIGR01216">
    <property type="entry name" value="ATP_synt_epsi"/>
    <property type="match status" value="1"/>
</dbReference>
<dbReference type="Pfam" id="PF02823">
    <property type="entry name" value="ATP-synt_DE_N"/>
    <property type="match status" value="1"/>
</dbReference>
<comment type="subunit">
    <text evidence="5 6">F-type ATPases have 2 components, CF(1) - the catalytic core - and CF(0) - the membrane proton channel. CF(1) has five subunits: alpha(3), beta(3), gamma(1), delta(1), epsilon(1). CF(0) has three main subunits: a, b and c.</text>
</comment>
<feature type="coiled-coil region" evidence="7">
    <location>
        <begin position="92"/>
        <end position="119"/>
    </location>
</feature>
<sequence>MKNHIKLTMITPEKEFYSGDVVVLNSQSDEGVFGILANHIPMISQLKPTVTTFTQVDGKELKAFTSTGVLRVLKGQVEMLCSACEWPEDIDAQRANEAKKRAEKRLNDDSQEINLKRAEGAVLRSIMRLKTKN</sequence>
<dbReference type="InterPro" id="IPR020546">
    <property type="entry name" value="ATP_synth_F1_dsu/esu_N"/>
</dbReference>
<evidence type="ECO:0000313" key="10">
    <source>
        <dbReference type="EMBL" id="MBU3159329.1"/>
    </source>
</evidence>
<feature type="domain" description="ATP synthase epsilon subunit C-terminal" evidence="8">
    <location>
        <begin position="88"/>
        <end position="131"/>
    </location>
</feature>
<accession>A0ABS6BSI5</accession>
<evidence type="ECO:0000256" key="7">
    <source>
        <dbReference type="SAM" id="Coils"/>
    </source>
</evidence>
<dbReference type="RefSeq" id="WP_216146650.1">
    <property type="nucleotide sequence ID" value="NZ_JAHLDV010000008.1"/>
</dbReference>
<evidence type="ECO:0000256" key="2">
    <source>
        <dbReference type="ARBA" id="ARBA00022475"/>
    </source>
</evidence>
<keyword evidence="5" id="KW-0375">Hydrogen ion transport</keyword>
<dbReference type="PANTHER" id="PTHR13822">
    <property type="entry name" value="ATP SYNTHASE DELTA/EPSILON CHAIN"/>
    <property type="match status" value="1"/>
</dbReference>
<evidence type="ECO:0000259" key="8">
    <source>
        <dbReference type="Pfam" id="PF00401"/>
    </source>
</evidence>
<keyword evidence="7" id="KW-0175">Coiled coil</keyword>
<dbReference type="EMBL" id="JAHLDV010000008">
    <property type="protein sequence ID" value="MBU3159329.1"/>
    <property type="molecule type" value="Genomic_DNA"/>
</dbReference>
<comment type="similarity">
    <text evidence="5 6">Belongs to the ATPase epsilon chain family.</text>
</comment>
<evidence type="ECO:0000256" key="4">
    <source>
        <dbReference type="ARBA" id="ARBA00023310"/>
    </source>
</evidence>
<keyword evidence="2 5" id="KW-1003">Cell membrane</keyword>
<gene>
    <name evidence="5 10" type="primary">atpC</name>
    <name evidence="10" type="ORF">KPL37_06130</name>
</gene>
<feature type="domain" description="ATP synthase F1 complex delta/epsilon subunit N-terminal" evidence="9">
    <location>
        <begin position="6"/>
        <end position="82"/>
    </location>
</feature>